<feature type="chain" id="PRO_5011557684" description="YfiR family protein" evidence="1">
    <location>
        <begin position="32"/>
        <end position="187"/>
    </location>
</feature>
<dbReference type="STRING" id="428992.SAMN05216272_106312"/>
<evidence type="ECO:0000313" key="2">
    <source>
        <dbReference type="EMBL" id="SDI19390.1"/>
    </source>
</evidence>
<dbReference type="OrthoDB" id="7355447at2"/>
<dbReference type="RefSeq" id="WP_090263952.1">
    <property type="nucleotide sequence ID" value="NZ_FNDS01000006.1"/>
</dbReference>
<proteinExistence type="predicted"/>
<dbReference type="Proteomes" id="UP000199636">
    <property type="component" value="Unassembled WGS sequence"/>
</dbReference>
<accession>A0A1G8ILJ9</accession>
<organism evidence="2 3">
    <name type="scientific">Pseudomonas panipatensis</name>
    <dbReference type="NCBI Taxonomy" id="428992"/>
    <lineage>
        <taxon>Bacteria</taxon>
        <taxon>Pseudomonadati</taxon>
        <taxon>Pseudomonadota</taxon>
        <taxon>Gammaproteobacteria</taxon>
        <taxon>Pseudomonadales</taxon>
        <taxon>Pseudomonadaceae</taxon>
        <taxon>Pseudomonas</taxon>
    </lineage>
</organism>
<dbReference type="Pfam" id="PF13689">
    <property type="entry name" value="DUF4154"/>
    <property type="match status" value="1"/>
</dbReference>
<dbReference type="InterPro" id="IPR025293">
    <property type="entry name" value="YfiR/HmsC-like"/>
</dbReference>
<dbReference type="EMBL" id="FNDS01000006">
    <property type="protein sequence ID" value="SDI19390.1"/>
    <property type="molecule type" value="Genomic_DNA"/>
</dbReference>
<protein>
    <recommendedName>
        <fullName evidence="4">YfiR family protein</fullName>
    </recommendedName>
</protein>
<reference evidence="3" key="1">
    <citation type="submission" date="2016-10" db="EMBL/GenBank/DDBJ databases">
        <authorList>
            <person name="Varghese N."/>
            <person name="Submissions S."/>
        </authorList>
    </citation>
    <scope>NUCLEOTIDE SEQUENCE [LARGE SCALE GENOMIC DNA]</scope>
    <source>
        <strain evidence="3">CCM 7469</strain>
    </source>
</reference>
<sequence length="187" mass="20332">MPFTRPAFRRLAYLGRALLLCLGVAALPLHAADDASVARRLDAVSQVVLGILSYARWPREQNPLNLCLVGPTEYADGLLRLEQPPGDGQRIQVQRRAADDAGLGEQCQAVYLGVLSDSERQRVFAGLSGHAVLSIDEQDRQCSVGSMFCLDIRADQVSFAVNLDSVARSGVRVHPRVLDLARRRGGA</sequence>
<feature type="signal peptide" evidence="1">
    <location>
        <begin position="1"/>
        <end position="31"/>
    </location>
</feature>
<evidence type="ECO:0000313" key="3">
    <source>
        <dbReference type="Proteomes" id="UP000199636"/>
    </source>
</evidence>
<name>A0A1G8ILJ9_9PSED</name>
<keyword evidence="3" id="KW-1185">Reference proteome</keyword>
<keyword evidence="1" id="KW-0732">Signal</keyword>
<dbReference type="AlphaFoldDB" id="A0A1G8ILJ9"/>
<gene>
    <name evidence="2" type="ORF">SAMN05216272_106312</name>
</gene>
<evidence type="ECO:0008006" key="4">
    <source>
        <dbReference type="Google" id="ProtNLM"/>
    </source>
</evidence>
<evidence type="ECO:0000256" key="1">
    <source>
        <dbReference type="SAM" id="SignalP"/>
    </source>
</evidence>